<dbReference type="EMBL" id="HG001807">
    <property type="protein sequence ID" value="CDF36845.1"/>
    <property type="molecule type" value="Genomic_DNA"/>
</dbReference>
<evidence type="ECO:0000313" key="4">
    <source>
        <dbReference type="Proteomes" id="UP000012073"/>
    </source>
</evidence>
<organism evidence="3 4">
    <name type="scientific">Chondrus crispus</name>
    <name type="common">Carrageen Irish moss</name>
    <name type="synonym">Polymorpha crispa</name>
    <dbReference type="NCBI Taxonomy" id="2769"/>
    <lineage>
        <taxon>Eukaryota</taxon>
        <taxon>Rhodophyta</taxon>
        <taxon>Florideophyceae</taxon>
        <taxon>Rhodymeniophycidae</taxon>
        <taxon>Gigartinales</taxon>
        <taxon>Gigartinaceae</taxon>
        <taxon>Chondrus</taxon>
    </lineage>
</organism>
<dbReference type="Gramene" id="CDF36845">
    <property type="protein sequence ID" value="CDF36845"/>
    <property type="gene ID" value="CHC_T00008360001"/>
</dbReference>
<evidence type="ECO:0000259" key="2">
    <source>
        <dbReference type="Pfam" id="PF22778"/>
    </source>
</evidence>
<dbReference type="InterPro" id="IPR049283">
    <property type="entry name" value="DUF6851"/>
</dbReference>
<dbReference type="InterPro" id="IPR055161">
    <property type="entry name" value="NapH1-like_2nd"/>
</dbReference>
<evidence type="ECO:0000259" key="1">
    <source>
        <dbReference type="Pfam" id="PF21167"/>
    </source>
</evidence>
<protein>
    <submittedName>
        <fullName evidence="3">PAP2/haloperoxidase-like protein</fullName>
    </submittedName>
</protein>
<keyword evidence="3" id="KW-0575">Peroxidase</keyword>
<dbReference type="SUPFAM" id="SSF48317">
    <property type="entry name" value="Acid phosphatase/Vanadium-dependent haloperoxidase"/>
    <property type="match status" value="1"/>
</dbReference>
<dbReference type="Pfam" id="PF22778">
    <property type="entry name" value="VCPO_2nd"/>
    <property type="match status" value="1"/>
</dbReference>
<dbReference type="Gene3D" id="1.10.606.10">
    <property type="entry name" value="Vanadium-containing Chloroperoxidase, domain 2"/>
    <property type="match status" value="1"/>
</dbReference>
<gene>
    <name evidence="3" type="ORF">CHC_T00008360001</name>
</gene>
<evidence type="ECO:0000313" key="3">
    <source>
        <dbReference type="EMBL" id="CDF36845.1"/>
    </source>
</evidence>
<dbReference type="GeneID" id="17324460"/>
<name>R7QHE1_CHOCR</name>
<dbReference type="GO" id="GO:0004601">
    <property type="term" value="F:peroxidase activity"/>
    <property type="evidence" value="ECO:0007669"/>
    <property type="project" value="UniProtKB-KW"/>
</dbReference>
<dbReference type="InterPro" id="IPR036938">
    <property type="entry name" value="PAP2/HPO_sf"/>
</dbReference>
<dbReference type="Proteomes" id="UP000012073">
    <property type="component" value="Unassembled WGS sequence"/>
</dbReference>
<keyword evidence="4" id="KW-1185">Reference proteome</keyword>
<feature type="domain" description="Vanadium-dependent haloperoxidase NapH1-like second helical-bundle" evidence="2">
    <location>
        <begin position="330"/>
        <end position="475"/>
    </location>
</feature>
<dbReference type="Pfam" id="PF21167">
    <property type="entry name" value="DUF6851"/>
    <property type="match status" value="1"/>
</dbReference>
<dbReference type="OMA" id="HEYNGLA"/>
<dbReference type="OrthoDB" id="10262915at2759"/>
<dbReference type="KEGG" id="ccp:CHC_T00008360001"/>
<sequence>MLLLGVALAQNVTENTRDRESSVFGYVAFPRVFDGVLVDNLETPVQFRGILYLSFAAWNAWCNYHPTAVDMFGRDKFKRPAEEHTRDNKNVAVLYSLYRVYQASPHSFGGAQGLPLYRQMMREMGYDPNDQSMDLTTAVGIGNRAGRDTARLMRMDGWNGEGDISGTPKGYRQPFLDYTNYIPKNTPWRLRYPFRWQPLLENNGRGFFFRQESVTPYAGSAIAFSLTPEEVKRRKVPSPYKKGSVQAKNALPEDIKTLKRNAKEVLEVSRKLTEMQMIYAELFDNKAKAFRTKENPFGLGGIATAIRFSVLAPALDWNLDEEMIYGLGANIATFDSMVTAWKEKRRVDGVRPTGQTMEYLFGEKQFSVWGGPGRRPVKIRAGDWSPFIRTMPHAEFPSGSSCACTAVVEHALINTKNRDDFPFRFTVPKGSSKFYPGQLPSRDTDVEIKTLSEWAQLCGESRLYAGVHFKPSIQAGSDLCKGIAQSAQELTDKLVAGSLDAKWMKWLPEGADRFWETE</sequence>
<dbReference type="RefSeq" id="XP_005716664.1">
    <property type="nucleotide sequence ID" value="XM_005716607.1"/>
</dbReference>
<proteinExistence type="predicted"/>
<dbReference type="AlphaFoldDB" id="R7QHE1"/>
<dbReference type="PANTHER" id="PTHR34599:SF2">
    <property type="entry name" value="TRAF-TYPE DOMAIN-CONTAINING PROTEIN"/>
    <property type="match status" value="1"/>
</dbReference>
<reference evidence="4" key="1">
    <citation type="journal article" date="2013" name="Proc. Natl. Acad. Sci. U.S.A.">
        <title>Genome structure and metabolic features in the red seaweed Chondrus crispus shed light on evolution of the Archaeplastida.</title>
        <authorList>
            <person name="Collen J."/>
            <person name="Porcel B."/>
            <person name="Carre W."/>
            <person name="Ball S.G."/>
            <person name="Chaparro C."/>
            <person name="Tonon T."/>
            <person name="Barbeyron T."/>
            <person name="Michel G."/>
            <person name="Noel B."/>
            <person name="Valentin K."/>
            <person name="Elias M."/>
            <person name="Artiguenave F."/>
            <person name="Arun A."/>
            <person name="Aury J.M."/>
            <person name="Barbosa-Neto J.F."/>
            <person name="Bothwell J.H."/>
            <person name="Bouget F.Y."/>
            <person name="Brillet L."/>
            <person name="Cabello-Hurtado F."/>
            <person name="Capella-Gutierrez S."/>
            <person name="Charrier B."/>
            <person name="Cladiere L."/>
            <person name="Cock J.M."/>
            <person name="Coelho S.M."/>
            <person name="Colleoni C."/>
            <person name="Czjzek M."/>
            <person name="Da Silva C."/>
            <person name="Delage L."/>
            <person name="Denoeud F."/>
            <person name="Deschamps P."/>
            <person name="Dittami S.M."/>
            <person name="Gabaldon T."/>
            <person name="Gachon C.M."/>
            <person name="Groisillier A."/>
            <person name="Herve C."/>
            <person name="Jabbari K."/>
            <person name="Katinka M."/>
            <person name="Kloareg B."/>
            <person name="Kowalczyk N."/>
            <person name="Labadie K."/>
            <person name="Leblanc C."/>
            <person name="Lopez P.J."/>
            <person name="McLachlan D.H."/>
            <person name="Meslet-Cladiere L."/>
            <person name="Moustafa A."/>
            <person name="Nehr Z."/>
            <person name="Nyvall Collen P."/>
            <person name="Panaud O."/>
            <person name="Partensky F."/>
            <person name="Poulain J."/>
            <person name="Rensing S.A."/>
            <person name="Rousvoal S."/>
            <person name="Samson G."/>
            <person name="Symeonidi A."/>
            <person name="Weissenbach J."/>
            <person name="Zambounis A."/>
            <person name="Wincker P."/>
            <person name="Boyen C."/>
        </authorList>
    </citation>
    <scope>NUCLEOTIDE SEQUENCE [LARGE SCALE GENOMIC DNA]</scope>
    <source>
        <strain evidence="4">cv. Stackhouse</strain>
    </source>
</reference>
<dbReference type="PhylomeDB" id="R7QHE1"/>
<dbReference type="InterPro" id="IPR052559">
    <property type="entry name" value="V-haloperoxidase"/>
</dbReference>
<dbReference type="PANTHER" id="PTHR34599">
    <property type="entry name" value="PEROXIDASE-RELATED"/>
    <property type="match status" value="1"/>
</dbReference>
<feature type="domain" description="DUF6851" evidence="1">
    <location>
        <begin position="55"/>
        <end position="198"/>
    </location>
</feature>
<keyword evidence="3" id="KW-0560">Oxidoreductase</keyword>
<accession>R7QHE1</accession>
<dbReference type="InterPro" id="IPR016119">
    <property type="entry name" value="Br/Cl_peroxidase_C"/>
</dbReference>